<gene>
    <name evidence="4" type="ORF">HAX54_001367</name>
</gene>
<dbReference type="InterPro" id="IPR005202">
    <property type="entry name" value="TF_GRAS"/>
</dbReference>
<sequence>MTAWWIRGFSLSICFWLVLRPWVVACRDTRLSNSLLTQIWHAVTPFGDSLQRLLEQRNKKLIIGCTKPLRIWLLVSWLQMMLSAMLLEGGNTLLTGIVEDPRDLLELEVGLKSLMEEVAAPCSGIRLEFQVIKEPVTASLFTSERFDVREGEALTVNSIKQLHKYAKESRGSLNTILQAIKKIRPCSAFCGGTGCRPQWPFLSEKILRRFGTLWSKKDRIESRGMKGQTNGAATWTYQFSGSRTEVYEPVSDDAFNLLFQWLYSSQ</sequence>
<keyword evidence="5" id="KW-1185">Reference proteome</keyword>
<organism evidence="4 5">
    <name type="scientific">Datura stramonium</name>
    <name type="common">Jimsonweed</name>
    <name type="synonym">Common thornapple</name>
    <dbReference type="NCBI Taxonomy" id="4076"/>
    <lineage>
        <taxon>Eukaryota</taxon>
        <taxon>Viridiplantae</taxon>
        <taxon>Streptophyta</taxon>
        <taxon>Embryophyta</taxon>
        <taxon>Tracheophyta</taxon>
        <taxon>Spermatophyta</taxon>
        <taxon>Magnoliopsida</taxon>
        <taxon>eudicotyledons</taxon>
        <taxon>Gunneridae</taxon>
        <taxon>Pentapetalae</taxon>
        <taxon>asterids</taxon>
        <taxon>lamiids</taxon>
        <taxon>Solanales</taxon>
        <taxon>Solanaceae</taxon>
        <taxon>Solanoideae</taxon>
        <taxon>Datureae</taxon>
        <taxon>Datura</taxon>
    </lineage>
</organism>
<accession>A0ABS8T2Y4</accession>
<reference evidence="4 5" key="1">
    <citation type="journal article" date="2021" name="BMC Genomics">
        <title>Datura genome reveals duplications of psychoactive alkaloid biosynthetic genes and high mutation rate following tissue culture.</title>
        <authorList>
            <person name="Rajewski A."/>
            <person name="Carter-House D."/>
            <person name="Stajich J."/>
            <person name="Litt A."/>
        </authorList>
    </citation>
    <scope>NUCLEOTIDE SEQUENCE [LARGE SCALE GENOMIC DNA]</scope>
    <source>
        <strain evidence="4">AR-01</strain>
    </source>
</reference>
<evidence type="ECO:0000256" key="1">
    <source>
        <dbReference type="ARBA" id="ARBA00023015"/>
    </source>
</evidence>
<comment type="caution">
    <text evidence="4">The sequence shown here is derived from an EMBL/GenBank/DDBJ whole genome shotgun (WGS) entry which is preliminary data.</text>
</comment>
<evidence type="ECO:0000313" key="4">
    <source>
        <dbReference type="EMBL" id="MCD7465463.1"/>
    </source>
</evidence>
<name>A0ABS8T2Y4_DATST</name>
<dbReference type="EMBL" id="JACEIK010001050">
    <property type="protein sequence ID" value="MCD7465463.1"/>
    <property type="molecule type" value="Genomic_DNA"/>
</dbReference>
<evidence type="ECO:0000313" key="5">
    <source>
        <dbReference type="Proteomes" id="UP000823775"/>
    </source>
</evidence>
<keyword evidence="3" id="KW-0732">Signal</keyword>
<feature type="chain" id="PRO_5045090573" evidence="3">
    <location>
        <begin position="27"/>
        <end position="266"/>
    </location>
</feature>
<proteinExistence type="predicted"/>
<evidence type="ECO:0000256" key="2">
    <source>
        <dbReference type="ARBA" id="ARBA00023163"/>
    </source>
</evidence>
<keyword evidence="2" id="KW-0804">Transcription</keyword>
<protein>
    <submittedName>
        <fullName evidence="4">Uncharacterized protein</fullName>
    </submittedName>
</protein>
<dbReference type="Proteomes" id="UP000823775">
    <property type="component" value="Unassembled WGS sequence"/>
</dbReference>
<evidence type="ECO:0000256" key="3">
    <source>
        <dbReference type="SAM" id="SignalP"/>
    </source>
</evidence>
<feature type="signal peptide" evidence="3">
    <location>
        <begin position="1"/>
        <end position="26"/>
    </location>
</feature>
<dbReference type="Pfam" id="PF03514">
    <property type="entry name" value="GRAS"/>
    <property type="match status" value="1"/>
</dbReference>
<keyword evidence="1" id="KW-0805">Transcription regulation</keyword>